<dbReference type="EMBL" id="WIGM01001203">
    <property type="protein sequence ID" value="KAF6803354.1"/>
    <property type="molecule type" value="Genomic_DNA"/>
</dbReference>
<name>A0A8H6IYR0_9PEZI</name>
<accession>A0A8H6IYR0</accession>
<dbReference type="Proteomes" id="UP000639643">
    <property type="component" value="Unassembled WGS sequence"/>
</dbReference>
<sequence length="207" mass="23105">MNNYPQDQQPQAANLNGQDHIGRESATACIQQQQHGDLTFKQFRQASLTAISQILDVARGNRGPLYFKAVQRFFSEVQQAISKMKKQIGETNAPMINANNNAITQAVDVNRAREGYQEADRIAVGQGDETQSLYQLLEEVGNKYDSVAKKIEAMRESGRGVGSVEESEGERELVKNIEAFAQKMKGPIQMEPMEQIQEEMAQMGIKP</sequence>
<proteinExistence type="predicted"/>
<comment type="caution">
    <text evidence="1">The sequence shown here is derived from an EMBL/GenBank/DDBJ whole genome shotgun (WGS) entry which is preliminary data.</text>
</comment>
<gene>
    <name evidence="1" type="ORF">CMUS01_15109</name>
</gene>
<evidence type="ECO:0000313" key="1">
    <source>
        <dbReference type="EMBL" id="KAF6803354.1"/>
    </source>
</evidence>
<keyword evidence="2" id="KW-1185">Reference proteome</keyword>
<dbReference type="AlphaFoldDB" id="A0A8H6IYR0"/>
<evidence type="ECO:0000313" key="2">
    <source>
        <dbReference type="Proteomes" id="UP000639643"/>
    </source>
</evidence>
<reference evidence="1" key="1">
    <citation type="journal article" date="2020" name="Phytopathology">
        <title>Genome Sequence Resources of Colletotrichum truncatum, C. plurivorum, C. musicola, and C. sojae: Four Species Pathogenic to Soybean (Glycine max).</title>
        <authorList>
            <person name="Rogerio F."/>
            <person name="Boufleur T.R."/>
            <person name="Ciampi-Guillardi M."/>
            <person name="Sukno S.A."/>
            <person name="Thon M.R."/>
            <person name="Massola Junior N.S."/>
            <person name="Baroncelli R."/>
        </authorList>
    </citation>
    <scope>NUCLEOTIDE SEQUENCE</scope>
    <source>
        <strain evidence="1">LFN0074</strain>
    </source>
</reference>
<organism evidence="1 2">
    <name type="scientific">Colletotrichum musicola</name>
    <dbReference type="NCBI Taxonomy" id="2175873"/>
    <lineage>
        <taxon>Eukaryota</taxon>
        <taxon>Fungi</taxon>
        <taxon>Dikarya</taxon>
        <taxon>Ascomycota</taxon>
        <taxon>Pezizomycotina</taxon>
        <taxon>Sordariomycetes</taxon>
        <taxon>Hypocreomycetidae</taxon>
        <taxon>Glomerellales</taxon>
        <taxon>Glomerellaceae</taxon>
        <taxon>Colletotrichum</taxon>
        <taxon>Colletotrichum orchidearum species complex</taxon>
    </lineage>
</organism>
<protein>
    <submittedName>
        <fullName evidence="1">Uncharacterized protein</fullName>
    </submittedName>
</protein>